<sequence length="75" mass="8807">MKITLASFFHLVLWSGFSAVLLLSSRDKLHYKIFLFLIFLYLAYVIAYVILSARRKAILLTCTNSMIFLIIYFCF</sequence>
<comment type="caution">
    <text evidence="1">The sequence shown here is derived from an EMBL/GenBank/DDBJ whole genome shotgun (WGS) entry which is preliminary data.</text>
</comment>
<dbReference type="RefSeq" id="WP_000705128.1">
    <property type="nucleotide sequence ID" value="NZ_MPOM01000002.1"/>
</dbReference>
<evidence type="ECO:0000313" key="1">
    <source>
        <dbReference type="EMBL" id="OKA41758.1"/>
    </source>
</evidence>
<dbReference type="AlphaFoldDB" id="A0A1C4EKL8"/>
<reference evidence="1 2" key="1">
    <citation type="submission" date="2016-11" db="EMBL/GenBank/DDBJ databases">
        <title>Identification of Bacillus cereus isolated from egg-white.</title>
        <authorList>
            <person name="Soni A."/>
            <person name="Oey I."/>
            <person name="Silcock P."/>
            <person name="Bremer P."/>
        </authorList>
    </citation>
    <scope>NUCLEOTIDE SEQUENCE [LARGE SCALE GENOMIC DNA]</scope>
    <source>
        <strain evidence="1 2">NZAS03</strain>
    </source>
</reference>
<proteinExistence type="predicted"/>
<dbReference type="Proteomes" id="UP000186535">
    <property type="component" value="Unassembled WGS sequence"/>
</dbReference>
<gene>
    <name evidence="1" type="ORF">BJR07_07560</name>
</gene>
<organism evidence="1 2">
    <name type="scientific">Bacillus cereus</name>
    <dbReference type="NCBI Taxonomy" id="1396"/>
    <lineage>
        <taxon>Bacteria</taxon>
        <taxon>Bacillati</taxon>
        <taxon>Bacillota</taxon>
        <taxon>Bacilli</taxon>
        <taxon>Bacillales</taxon>
        <taxon>Bacillaceae</taxon>
        <taxon>Bacillus</taxon>
        <taxon>Bacillus cereus group</taxon>
    </lineage>
</organism>
<dbReference type="EMBL" id="MPON01000001">
    <property type="protein sequence ID" value="OKA41758.1"/>
    <property type="molecule type" value="Genomic_DNA"/>
</dbReference>
<protein>
    <submittedName>
        <fullName evidence="1">Uncharacterized protein</fullName>
    </submittedName>
</protein>
<accession>A0A1C4EKL8</accession>
<name>A0A1C4EKL8_BACCE</name>
<evidence type="ECO:0000313" key="2">
    <source>
        <dbReference type="Proteomes" id="UP000186535"/>
    </source>
</evidence>